<dbReference type="RefSeq" id="WP_116669903.1">
    <property type="nucleotide sequence ID" value="NZ_CASEFK010000001.1"/>
</dbReference>
<evidence type="ECO:0000313" key="2">
    <source>
        <dbReference type="EMBL" id="PWB86273.1"/>
    </source>
</evidence>
<dbReference type="EMBL" id="MZGU01000004">
    <property type="protein sequence ID" value="PWB86273.1"/>
    <property type="molecule type" value="Genomic_DNA"/>
</dbReference>
<dbReference type="Proteomes" id="UP000245577">
    <property type="component" value="Unassembled WGS sequence"/>
</dbReference>
<name>A0A2U1S828_9EURY</name>
<keyword evidence="1" id="KW-0812">Transmembrane</keyword>
<accession>A0A2U1S828</accession>
<keyword evidence="1" id="KW-0472">Membrane</keyword>
<organism evidence="2 3">
    <name type="scientific">Methanobrevibacter woesei</name>
    <dbReference type="NCBI Taxonomy" id="190976"/>
    <lineage>
        <taxon>Archaea</taxon>
        <taxon>Methanobacteriati</taxon>
        <taxon>Methanobacteriota</taxon>
        <taxon>Methanomada group</taxon>
        <taxon>Methanobacteria</taxon>
        <taxon>Methanobacteriales</taxon>
        <taxon>Methanobacteriaceae</taxon>
        <taxon>Methanobrevibacter</taxon>
    </lineage>
</organism>
<comment type="caution">
    <text evidence="2">The sequence shown here is derived from an EMBL/GenBank/DDBJ whole genome shotgun (WGS) entry which is preliminary data.</text>
</comment>
<reference evidence="2 3" key="1">
    <citation type="submission" date="2017-03" db="EMBL/GenBank/DDBJ databases">
        <title>Genome sequence of Methanobrevibacter wosei.</title>
        <authorList>
            <person name="Poehlein A."/>
            <person name="Seedorf H."/>
            <person name="Daniel R."/>
        </authorList>
    </citation>
    <scope>NUCLEOTIDE SEQUENCE [LARGE SCALE GENOMIC DNA]</scope>
    <source>
        <strain evidence="2 3">DSM 11979</strain>
    </source>
</reference>
<keyword evidence="1" id="KW-1133">Transmembrane helix</keyword>
<dbReference type="AlphaFoldDB" id="A0A2U1S828"/>
<gene>
    <name evidence="2" type="ORF">MBBWO_11280</name>
</gene>
<evidence type="ECO:0000313" key="3">
    <source>
        <dbReference type="Proteomes" id="UP000245577"/>
    </source>
</evidence>
<evidence type="ECO:0000256" key="1">
    <source>
        <dbReference type="SAM" id="Phobius"/>
    </source>
</evidence>
<protein>
    <recommendedName>
        <fullName evidence="4">Class III signal peptide</fullName>
    </recommendedName>
</protein>
<keyword evidence="3" id="KW-1185">Reference proteome</keyword>
<sequence>MDNQGFISIDYLFSIFLIILIAIGILYFSESTLNSAENIEKTTSYRLFLDNIADEINQVNSNGANFSKVISLPYKIQDNSYVLTLSGDSLTLDIDNRKASTNIFPIKLENNLDVDLYGGNSYLIKKEDENTISVKRWFI</sequence>
<evidence type="ECO:0008006" key="4">
    <source>
        <dbReference type="Google" id="ProtNLM"/>
    </source>
</evidence>
<dbReference type="OrthoDB" id="77333at2157"/>
<proteinExistence type="predicted"/>
<feature type="transmembrane region" description="Helical" evidence="1">
    <location>
        <begin position="6"/>
        <end position="28"/>
    </location>
</feature>